<dbReference type="Proteomes" id="UP000256964">
    <property type="component" value="Unassembled WGS sequence"/>
</dbReference>
<feature type="compositionally biased region" description="Polar residues" evidence="1">
    <location>
        <begin position="33"/>
        <end position="42"/>
    </location>
</feature>
<keyword evidence="3" id="KW-1185">Reference proteome</keyword>
<proteinExistence type="predicted"/>
<dbReference type="EMBL" id="KZ857547">
    <property type="protein sequence ID" value="RDX40574.1"/>
    <property type="molecule type" value="Genomic_DNA"/>
</dbReference>
<dbReference type="AlphaFoldDB" id="A0A371CJW6"/>
<name>A0A371CJW6_9APHY</name>
<evidence type="ECO:0000313" key="2">
    <source>
        <dbReference type="EMBL" id="RDX40574.1"/>
    </source>
</evidence>
<sequence length="122" mass="13350">MFFVAPGSTQAFIHNLFGESGWYSRSPRHRQQSPEQPLQSTGGSLGVPSLQTESSYITPPTRLPFRQQHGADAVFSWTNSLSGTVRSRSSPLRTAGAMQGAAIGELWLFQFTVQSSSPYRDG</sequence>
<gene>
    <name evidence="2" type="ORF">OH76DRAFT_1490159</name>
</gene>
<organism evidence="2 3">
    <name type="scientific">Lentinus brumalis</name>
    <dbReference type="NCBI Taxonomy" id="2498619"/>
    <lineage>
        <taxon>Eukaryota</taxon>
        <taxon>Fungi</taxon>
        <taxon>Dikarya</taxon>
        <taxon>Basidiomycota</taxon>
        <taxon>Agaricomycotina</taxon>
        <taxon>Agaricomycetes</taxon>
        <taxon>Polyporales</taxon>
        <taxon>Polyporaceae</taxon>
        <taxon>Lentinus</taxon>
    </lineage>
</organism>
<feature type="compositionally biased region" description="Polar residues" evidence="1">
    <location>
        <begin position="49"/>
        <end position="58"/>
    </location>
</feature>
<feature type="region of interest" description="Disordered" evidence="1">
    <location>
        <begin position="24"/>
        <end position="58"/>
    </location>
</feature>
<accession>A0A371CJW6</accession>
<evidence type="ECO:0000256" key="1">
    <source>
        <dbReference type="SAM" id="MobiDB-lite"/>
    </source>
</evidence>
<evidence type="ECO:0000313" key="3">
    <source>
        <dbReference type="Proteomes" id="UP000256964"/>
    </source>
</evidence>
<reference evidence="2 3" key="1">
    <citation type="journal article" date="2018" name="Biotechnol. Biofuels">
        <title>Integrative visual omics of the white-rot fungus Polyporus brumalis exposes the biotechnological potential of its oxidative enzymes for delignifying raw plant biomass.</title>
        <authorList>
            <person name="Miyauchi S."/>
            <person name="Rancon A."/>
            <person name="Drula E."/>
            <person name="Hage H."/>
            <person name="Chaduli D."/>
            <person name="Favel A."/>
            <person name="Grisel S."/>
            <person name="Henrissat B."/>
            <person name="Herpoel-Gimbert I."/>
            <person name="Ruiz-Duenas F.J."/>
            <person name="Chevret D."/>
            <person name="Hainaut M."/>
            <person name="Lin J."/>
            <person name="Wang M."/>
            <person name="Pangilinan J."/>
            <person name="Lipzen A."/>
            <person name="Lesage-Meessen L."/>
            <person name="Navarro D."/>
            <person name="Riley R."/>
            <person name="Grigoriev I.V."/>
            <person name="Zhou S."/>
            <person name="Raouche S."/>
            <person name="Rosso M.N."/>
        </authorList>
    </citation>
    <scope>NUCLEOTIDE SEQUENCE [LARGE SCALE GENOMIC DNA]</scope>
    <source>
        <strain evidence="2 3">BRFM 1820</strain>
    </source>
</reference>
<protein>
    <submittedName>
        <fullName evidence="2">Uncharacterized protein</fullName>
    </submittedName>
</protein>